<organism evidence="12 13">
    <name type="scientific">Exaiptasia diaphana</name>
    <name type="common">Tropical sea anemone</name>
    <name type="synonym">Aiptasia pulchella</name>
    <dbReference type="NCBI Taxonomy" id="2652724"/>
    <lineage>
        <taxon>Eukaryota</taxon>
        <taxon>Metazoa</taxon>
        <taxon>Cnidaria</taxon>
        <taxon>Anthozoa</taxon>
        <taxon>Hexacorallia</taxon>
        <taxon>Actiniaria</taxon>
        <taxon>Aiptasiidae</taxon>
        <taxon>Exaiptasia</taxon>
    </lineage>
</organism>
<dbReference type="Proteomes" id="UP000887567">
    <property type="component" value="Unplaced"/>
</dbReference>
<name>A0A913WUZ9_EXADI</name>
<evidence type="ECO:0000256" key="1">
    <source>
        <dbReference type="ARBA" id="ARBA00004651"/>
    </source>
</evidence>
<feature type="domain" description="G-protein coupled receptors family 1 profile" evidence="11">
    <location>
        <begin position="38"/>
        <end position="277"/>
    </location>
</feature>
<keyword evidence="2" id="KW-1003">Cell membrane</keyword>
<sequence length="298" mass="33953">MNNSIESNSTAKHNFDELESVFRFMVFLIPFGLIILGMNAVALRVFLRERFRSKKSSYLIVNLTIADSLVGLTSVLLCVCLINLIKGSEGRLELDILRGLLFTIRLSAIASLLSLSAIAVERLIAVKYPFKLRLASSRHYFGAIFVVWILAAPTPVIWMLERERIILNNGSRIFNQITEGISLAIIALCYLCIWIKMAFFPEFNIDIQTNNCRTVKENKKLTITLFIITVISIITWAPNGIKDLLLSDETQQQQMTLKDLLFLLPVLSNSIFNVIVYAFRMPDFRRELKKVFPVGRND</sequence>
<proteinExistence type="predicted"/>
<keyword evidence="7" id="KW-0675">Receptor</keyword>
<dbReference type="Pfam" id="PF00001">
    <property type="entry name" value="7tm_1"/>
    <property type="match status" value="1"/>
</dbReference>
<dbReference type="OMA" id="IWMLERE"/>
<dbReference type="PANTHER" id="PTHR24246:SF27">
    <property type="entry name" value="ADENOSINE RECEPTOR, ISOFORM A"/>
    <property type="match status" value="1"/>
</dbReference>
<keyword evidence="13" id="KW-1185">Reference proteome</keyword>
<dbReference type="OrthoDB" id="10607274at2759"/>
<evidence type="ECO:0000259" key="11">
    <source>
        <dbReference type="PROSITE" id="PS50262"/>
    </source>
</evidence>
<feature type="transmembrane region" description="Helical" evidence="10">
    <location>
        <begin position="96"/>
        <end position="120"/>
    </location>
</feature>
<dbReference type="SMART" id="SM01381">
    <property type="entry name" value="7TM_GPCR_Srsx"/>
    <property type="match status" value="1"/>
</dbReference>
<reference evidence="12" key="1">
    <citation type="submission" date="2022-11" db="UniProtKB">
        <authorList>
            <consortium name="EnsemblMetazoa"/>
        </authorList>
    </citation>
    <scope>IDENTIFICATION</scope>
</reference>
<dbReference type="InterPro" id="IPR017452">
    <property type="entry name" value="GPCR_Rhodpsn_7TM"/>
</dbReference>
<protein>
    <recommendedName>
        <fullName evidence="11">G-protein coupled receptors family 1 profile domain-containing protein</fullName>
    </recommendedName>
</protein>
<evidence type="ECO:0000313" key="13">
    <source>
        <dbReference type="Proteomes" id="UP000887567"/>
    </source>
</evidence>
<keyword evidence="8" id="KW-0325">Glycoprotein</keyword>
<dbReference type="AlphaFoldDB" id="A0A913WUZ9"/>
<dbReference type="SUPFAM" id="SSF81321">
    <property type="entry name" value="Family A G protein-coupled receptor-like"/>
    <property type="match status" value="1"/>
</dbReference>
<evidence type="ECO:0000256" key="6">
    <source>
        <dbReference type="ARBA" id="ARBA00023136"/>
    </source>
</evidence>
<evidence type="ECO:0000256" key="10">
    <source>
        <dbReference type="SAM" id="Phobius"/>
    </source>
</evidence>
<feature type="transmembrane region" description="Helical" evidence="10">
    <location>
        <begin position="261"/>
        <end position="279"/>
    </location>
</feature>
<feature type="transmembrane region" description="Helical" evidence="10">
    <location>
        <begin position="221"/>
        <end position="241"/>
    </location>
</feature>
<dbReference type="KEGG" id="epa:110233560"/>
<dbReference type="PRINTS" id="PR00237">
    <property type="entry name" value="GPCRRHODOPSN"/>
</dbReference>
<evidence type="ECO:0000256" key="8">
    <source>
        <dbReference type="ARBA" id="ARBA00023180"/>
    </source>
</evidence>
<keyword evidence="3 10" id="KW-0812">Transmembrane</keyword>
<dbReference type="GO" id="GO:0004930">
    <property type="term" value="F:G protein-coupled receptor activity"/>
    <property type="evidence" value="ECO:0007669"/>
    <property type="project" value="UniProtKB-KW"/>
</dbReference>
<evidence type="ECO:0000313" key="12">
    <source>
        <dbReference type="EnsemblMetazoa" id="XP_020894511.2"/>
    </source>
</evidence>
<evidence type="ECO:0000256" key="4">
    <source>
        <dbReference type="ARBA" id="ARBA00022989"/>
    </source>
</evidence>
<dbReference type="PANTHER" id="PTHR24246">
    <property type="entry name" value="OLFACTORY RECEPTOR AND ADENOSINE RECEPTOR"/>
    <property type="match status" value="1"/>
</dbReference>
<evidence type="ECO:0000256" key="7">
    <source>
        <dbReference type="ARBA" id="ARBA00023170"/>
    </source>
</evidence>
<comment type="subcellular location">
    <subcellularLocation>
        <location evidence="1">Cell membrane</location>
        <topology evidence="1">Multi-pass membrane protein</topology>
    </subcellularLocation>
</comment>
<dbReference type="InterPro" id="IPR000276">
    <property type="entry name" value="GPCR_Rhodpsn"/>
</dbReference>
<evidence type="ECO:0000256" key="3">
    <source>
        <dbReference type="ARBA" id="ARBA00022692"/>
    </source>
</evidence>
<feature type="transmembrane region" description="Helical" evidence="10">
    <location>
        <begin position="180"/>
        <end position="200"/>
    </location>
</feature>
<dbReference type="PROSITE" id="PS50262">
    <property type="entry name" value="G_PROTEIN_RECEP_F1_2"/>
    <property type="match status" value="1"/>
</dbReference>
<dbReference type="Gene3D" id="1.20.1070.10">
    <property type="entry name" value="Rhodopsin 7-helix transmembrane proteins"/>
    <property type="match status" value="1"/>
</dbReference>
<dbReference type="RefSeq" id="XP_020894511.2">
    <property type="nucleotide sequence ID" value="XM_021038852.2"/>
</dbReference>
<keyword evidence="9" id="KW-0807">Transducer</keyword>
<evidence type="ECO:0000256" key="2">
    <source>
        <dbReference type="ARBA" id="ARBA00022475"/>
    </source>
</evidence>
<accession>A0A913WUZ9</accession>
<dbReference type="CDD" id="cd00637">
    <property type="entry name" value="7tm_classA_rhodopsin-like"/>
    <property type="match status" value="1"/>
</dbReference>
<feature type="transmembrane region" description="Helical" evidence="10">
    <location>
        <begin position="140"/>
        <end position="160"/>
    </location>
</feature>
<dbReference type="GO" id="GO:0005886">
    <property type="term" value="C:plasma membrane"/>
    <property type="evidence" value="ECO:0007669"/>
    <property type="project" value="UniProtKB-SubCell"/>
</dbReference>
<feature type="transmembrane region" description="Helical" evidence="10">
    <location>
        <begin position="20"/>
        <end position="47"/>
    </location>
</feature>
<keyword evidence="6 10" id="KW-0472">Membrane</keyword>
<keyword evidence="5" id="KW-0297">G-protein coupled receptor</keyword>
<keyword evidence="4 10" id="KW-1133">Transmembrane helix</keyword>
<feature type="transmembrane region" description="Helical" evidence="10">
    <location>
        <begin position="59"/>
        <end position="84"/>
    </location>
</feature>
<evidence type="ECO:0000256" key="9">
    <source>
        <dbReference type="ARBA" id="ARBA00023224"/>
    </source>
</evidence>
<dbReference type="EnsemblMetazoa" id="XM_021038852.2">
    <property type="protein sequence ID" value="XP_020894511.2"/>
    <property type="gene ID" value="LOC110233560"/>
</dbReference>
<dbReference type="GeneID" id="110233560"/>
<evidence type="ECO:0000256" key="5">
    <source>
        <dbReference type="ARBA" id="ARBA00023040"/>
    </source>
</evidence>